<keyword evidence="2" id="KW-1185">Reference proteome</keyword>
<evidence type="ECO:0000313" key="2">
    <source>
        <dbReference type="Proteomes" id="UP001281410"/>
    </source>
</evidence>
<evidence type="ECO:0008006" key="3">
    <source>
        <dbReference type="Google" id="ProtNLM"/>
    </source>
</evidence>
<name>A0AAE0E015_9ROSI</name>
<dbReference type="AlphaFoldDB" id="A0AAE0E015"/>
<reference evidence="1" key="1">
    <citation type="journal article" date="2023" name="Plant J.">
        <title>Genome sequences and population genomics provide insights into the demographic history, inbreeding, and mutation load of two 'living fossil' tree species of Dipteronia.</title>
        <authorList>
            <person name="Feng Y."/>
            <person name="Comes H.P."/>
            <person name="Chen J."/>
            <person name="Zhu S."/>
            <person name="Lu R."/>
            <person name="Zhang X."/>
            <person name="Li P."/>
            <person name="Qiu J."/>
            <person name="Olsen K.M."/>
            <person name="Qiu Y."/>
        </authorList>
    </citation>
    <scope>NUCLEOTIDE SEQUENCE</scope>
    <source>
        <strain evidence="1">NBL</strain>
    </source>
</reference>
<dbReference type="InterPro" id="IPR036691">
    <property type="entry name" value="Endo/exonu/phosph_ase_sf"/>
</dbReference>
<accession>A0AAE0E015</accession>
<protein>
    <recommendedName>
        <fullName evidence="3">Reverse transcriptase</fullName>
    </recommendedName>
</protein>
<organism evidence="1 2">
    <name type="scientific">Dipteronia sinensis</name>
    <dbReference type="NCBI Taxonomy" id="43782"/>
    <lineage>
        <taxon>Eukaryota</taxon>
        <taxon>Viridiplantae</taxon>
        <taxon>Streptophyta</taxon>
        <taxon>Embryophyta</taxon>
        <taxon>Tracheophyta</taxon>
        <taxon>Spermatophyta</taxon>
        <taxon>Magnoliopsida</taxon>
        <taxon>eudicotyledons</taxon>
        <taxon>Gunneridae</taxon>
        <taxon>Pentapetalae</taxon>
        <taxon>rosids</taxon>
        <taxon>malvids</taxon>
        <taxon>Sapindales</taxon>
        <taxon>Sapindaceae</taxon>
        <taxon>Hippocastanoideae</taxon>
        <taxon>Acereae</taxon>
        <taxon>Dipteronia</taxon>
    </lineage>
</organism>
<evidence type="ECO:0000313" key="1">
    <source>
        <dbReference type="EMBL" id="KAK3198999.1"/>
    </source>
</evidence>
<dbReference type="EMBL" id="JANJYJ010000007">
    <property type="protein sequence ID" value="KAK3198999.1"/>
    <property type="molecule type" value="Genomic_DNA"/>
</dbReference>
<gene>
    <name evidence="1" type="ORF">Dsin_022414</name>
</gene>
<dbReference type="Proteomes" id="UP001281410">
    <property type="component" value="Unassembled WGS sequence"/>
</dbReference>
<comment type="caution">
    <text evidence="1">The sequence shown here is derived from an EMBL/GenBank/DDBJ whole genome shotgun (WGS) entry which is preliminary data.</text>
</comment>
<sequence>MDHLPWLCIGDFNEILSDNEKVSGSARNRSLMERFQEALNLCGLEGMGFLGPTYTWCNKCDEHRALLLATTGQAKRARFERHFYFENCIKEIETQLDDLLACEEVYWKQMACVELFNEGNRNTRFFHMKASERKARNRIQGLFDNSGMWRSESKDLANVVISYFSNLFVRFSLRIFRWIRAAAFAIAPRFDGQLGMFYLNFWDTIGPSVVSACLRCLNNGDPLDAVNNTLVFLIPKVKNAERMNEFDQSVYVL</sequence>
<proteinExistence type="predicted"/>
<dbReference type="SUPFAM" id="SSF56219">
    <property type="entry name" value="DNase I-like"/>
    <property type="match status" value="1"/>
</dbReference>